<accession>A0A6M0V506</accession>
<dbReference type="RefSeq" id="WP_061302098.1">
    <property type="nucleotide sequence ID" value="NZ_LFPA01000137.1"/>
</dbReference>
<evidence type="ECO:0000256" key="1">
    <source>
        <dbReference type="ARBA" id="ARBA00004141"/>
    </source>
</evidence>
<dbReference type="Pfam" id="PF01595">
    <property type="entry name" value="CNNM"/>
    <property type="match status" value="1"/>
</dbReference>
<evidence type="ECO:0000259" key="12">
    <source>
        <dbReference type="PROSITE" id="PS51846"/>
    </source>
</evidence>
<dbReference type="SUPFAM" id="SSF54631">
    <property type="entry name" value="CBS-domain pair"/>
    <property type="match status" value="1"/>
</dbReference>
<dbReference type="EMBL" id="SWOV01000018">
    <property type="protein sequence ID" value="NFF87919.1"/>
    <property type="molecule type" value="Genomic_DNA"/>
</dbReference>
<name>A0A6M0V506_CLOBO</name>
<evidence type="ECO:0000256" key="4">
    <source>
        <dbReference type="ARBA" id="ARBA00022737"/>
    </source>
</evidence>
<dbReference type="InterPro" id="IPR002550">
    <property type="entry name" value="CNNM"/>
</dbReference>
<evidence type="ECO:0000256" key="8">
    <source>
        <dbReference type="PROSITE-ProRule" id="PRU00703"/>
    </source>
</evidence>
<dbReference type="SUPFAM" id="SSF56176">
    <property type="entry name" value="FAD-binding/transporter-associated domain-like"/>
    <property type="match status" value="1"/>
</dbReference>
<dbReference type="PANTHER" id="PTHR22777:SF17">
    <property type="entry name" value="UPF0053 PROTEIN SLL0260"/>
    <property type="match status" value="1"/>
</dbReference>
<keyword evidence="6 8" id="KW-0129">CBS domain</keyword>
<feature type="transmembrane region" description="Helical" evidence="10">
    <location>
        <begin position="91"/>
        <end position="110"/>
    </location>
</feature>
<dbReference type="InterPro" id="IPR046342">
    <property type="entry name" value="CBS_dom_sf"/>
</dbReference>
<comment type="similarity">
    <text evidence="2">Belongs to the UPF0053 family.</text>
</comment>
<dbReference type="InterPro" id="IPR044751">
    <property type="entry name" value="Ion_transp-like_CBS"/>
</dbReference>
<dbReference type="CDD" id="cd04590">
    <property type="entry name" value="CBS_pair_CorC_HlyC_assoc"/>
    <property type="match status" value="1"/>
</dbReference>
<feature type="transmembrane region" description="Helical" evidence="10">
    <location>
        <begin position="131"/>
        <end position="153"/>
    </location>
</feature>
<dbReference type="GO" id="GO:0050660">
    <property type="term" value="F:flavin adenine dinucleotide binding"/>
    <property type="evidence" value="ECO:0007669"/>
    <property type="project" value="InterPro"/>
</dbReference>
<comment type="subcellular location">
    <subcellularLocation>
        <location evidence="1">Membrane</location>
        <topology evidence="1">Multi-pass membrane protein</topology>
    </subcellularLocation>
</comment>
<evidence type="ECO:0000256" key="10">
    <source>
        <dbReference type="SAM" id="Phobius"/>
    </source>
</evidence>
<proteinExistence type="inferred from homology"/>
<evidence type="ECO:0000259" key="11">
    <source>
        <dbReference type="PROSITE" id="PS51371"/>
    </source>
</evidence>
<feature type="domain" description="CBS" evidence="11">
    <location>
        <begin position="269"/>
        <end position="329"/>
    </location>
</feature>
<dbReference type="GO" id="GO:0005886">
    <property type="term" value="C:plasma membrane"/>
    <property type="evidence" value="ECO:0007669"/>
    <property type="project" value="TreeGrafter"/>
</dbReference>
<dbReference type="Proteomes" id="UP000476820">
    <property type="component" value="Unassembled WGS sequence"/>
</dbReference>
<evidence type="ECO:0000256" key="5">
    <source>
        <dbReference type="ARBA" id="ARBA00022989"/>
    </source>
</evidence>
<dbReference type="Pfam" id="PF03471">
    <property type="entry name" value="CorC_HlyC"/>
    <property type="match status" value="1"/>
</dbReference>
<keyword evidence="4" id="KW-0677">Repeat</keyword>
<protein>
    <submittedName>
        <fullName evidence="13">HlyC/CorC family transporter</fullName>
    </submittedName>
</protein>
<dbReference type="AlphaFoldDB" id="A0A6M0V506"/>
<organism evidence="13 14">
    <name type="scientific">Clostridium botulinum</name>
    <dbReference type="NCBI Taxonomy" id="1491"/>
    <lineage>
        <taxon>Bacteria</taxon>
        <taxon>Bacillati</taxon>
        <taxon>Bacillota</taxon>
        <taxon>Clostridia</taxon>
        <taxon>Eubacteriales</taxon>
        <taxon>Clostridiaceae</taxon>
        <taxon>Clostridium</taxon>
    </lineage>
</organism>
<feature type="transmembrane region" description="Helical" evidence="10">
    <location>
        <begin position="12"/>
        <end position="32"/>
    </location>
</feature>
<sequence length="417" mass="46909">MDPSYTWEIVTLVILLMLSGFFSMSETALMSLNKIRLRHMVEEGVPGAKLVEKLTEDPNKLLGAILIGNNIVNIAASGLATMLATNMFGPTGVGIATGVMTVLVLIFGEITPKSIAKQKAESVALKVGKPIRLTVIIFKPFVYIFTAISSFFIKILGGDPKASEPFITEEELKTMVGVSEEEGVLENVEKEMIFNVFDFADLQVKDVMVQRVDISALDSEATYDDVLKLIKEEQFSRIPIYNQTIDDIIGILNVKDLLMLENPRENFKMEKYIREPYYTFEFKKIVELFKEMKKERNHIAVVLDEYGGTVGIITIEDLIEEIVGDIEDEYDDANTSIEVIKDNEYIVDGSVRLHDIGDLIGIDMESDEFDSVGGLIIGELGRMPEEKEEIECDSMKFIVENIDKNRIKKVRIFTDNN</sequence>
<dbReference type="Gene3D" id="3.30.465.10">
    <property type="match status" value="1"/>
</dbReference>
<evidence type="ECO:0000256" key="2">
    <source>
        <dbReference type="ARBA" id="ARBA00006337"/>
    </source>
</evidence>
<dbReference type="PROSITE" id="PS51371">
    <property type="entry name" value="CBS"/>
    <property type="match status" value="2"/>
</dbReference>
<evidence type="ECO:0000256" key="9">
    <source>
        <dbReference type="PROSITE-ProRule" id="PRU01193"/>
    </source>
</evidence>
<keyword evidence="5 9" id="KW-1133">Transmembrane helix</keyword>
<dbReference type="FunFam" id="3.10.580.10:FF:000002">
    <property type="entry name" value="Magnesium/cobalt efflux protein CorC"/>
    <property type="match status" value="1"/>
</dbReference>
<feature type="transmembrane region" description="Helical" evidence="10">
    <location>
        <begin position="61"/>
        <end position="85"/>
    </location>
</feature>
<feature type="domain" description="CBS" evidence="11">
    <location>
        <begin position="208"/>
        <end position="268"/>
    </location>
</feature>
<comment type="caution">
    <text evidence="13">The sequence shown here is derived from an EMBL/GenBank/DDBJ whole genome shotgun (WGS) entry which is preliminary data.</text>
</comment>
<reference evidence="13 14" key="1">
    <citation type="submission" date="2019-04" db="EMBL/GenBank/DDBJ databases">
        <title>Genome sequencing of Clostridium botulinum Groups I-IV and Clostridium butyricum.</title>
        <authorList>
            <person name="Brunt J."/>
            <person name="Van Vliet A.H.M."/>
            <person name="Stringer S.C."/>
            <person name="Carter A.T."/>
            <person name="Peck M.W."/>
        </authorList>
    </citation>
    <scope>NUCLEOTIDE SEQUENCE [LARGE SCALE GENOMIC DNA]</scope>
    <source>
        <strain evidence="13 14">1605</strain>
    </source>
</reference>
<dbReference type="InterPro" id="IPR005170">
    <property type="entry name" value="Transptr-assoc_dom"/>
</dbReference>
<evidence type="ECO:0000256" key="6">
    <source>
        <dbReference type="ARBA" id="ARBA00023122"/>
    </source>
</evidence>
<keyword evidence="3 9" id="KW-0812">Transmembrane</keyword>
<dbReference type="PANTHER" id="PTHR22777">
    <property type="entry name" value="HEMOLYSIN-RELATED"/>
    <property type="match status" value="1"/>
</dbReference>
<dbReference type="Gene3D" id="3.10.580.10">
    <property type="entry name" value="CBS-domain"/>
    <property type="match status" value="1"/>
</dbReference>
<feature type="domain" description="CNNM transmembrane" evidence="12">
    <location>
        <begin position="1"/>
        <end position="189"/>
    </location>
</feature>
<keyword evidence="7 9" id="KW-0472">Membrane</keyword>
<gene>
    <name evidence="13" type="ORF">FC774_08570</name>
</gene>
<evidence type="ECO:0000256" key="7">
    <source>
        <dbReference type="ARBA" id="ARBA00023136"/>
    </source>
</evidence>
<evidence type="ECO:0000256" key="3">
    <source>
        <dbReference type="ARBA" id="ARBA00022692"/>
    </source>
</evidence>
<dbReference type="InterPro" id="IPR000644">
    <property type="entry name" value="CBS_dom"/>
</dbReference>
<dbReference type="Pfam" id="PF00571">
    <property type="entry name" value="CBS"/>
    <property type="match status" value="2"/>
</dbReference>
<evidence type="ECO:0000313" key="13">
    <source>
        <dbReference type="EMBL" id="NFF87919.1"/>
    </source>
</evidence>
<dbReference type="InterPro" id="IPR016169">
    <property type="entry name" value="FAD-bd_PCMH_sub2"/>
</dbReference>
<evidence type="ECO:0000313" key="14">
    <source>
        <dbReference type="Proteomes" id="UP000476820"/>
    </source>
</evidence>
<dbReference type="SMART" id="SM01091">
    <property type="entry name" value="CorC_HlyC"/>
    <property type="match status" value="1"/>
</dbReference>
<dbReference type="PROSITE" id="PS51846">
    <property type="entry name" value="CNNM"/>
    <property type="match status" value="1"/>
</dbReference>
<dbReference type="InterPro" id="IPR036318">
    <property type="entry name" value="FAD-bd_PCMH-like_sf"/>
</dbReference>